<sequence length="77" mass="8250">MAFPLTKKIPPLLNALTKDIVVRQVQINEIKGCAEVRHNAASTSSLGGMVSVSPTARKPTSLRMDGPKAIKGRNSHN</sequence>
<accession>A0A8H3EXZ1</accession>
<feature type="region of interest" description="Disordered" evidence="1">
    <location>
        <begin position="43"/>
        <end position="77"/>
    </location>
</feature>
<evidence type="ECO:0000313" key="3">
    <source>
        <dbReference type="Proteomes" id="UP000664521"/>
    </source>
</evidence>
<keyword evidence="3" id="KW-1185">Reference proteome</keyword>
<protein>
    <submittedName>
        <fullName evidence="2">Uncharacterized protein</fullName>
    </submittedName>
</protein>
<dbReference type="AlphaFoldDB" id="A0A8H3EXZ1"/>
<gene>
    <name evidence="2" type="ORF">HETSPECPRED_000919</name>
</gene>
<dbReference type="EMBL" id="CAJPDS010000011">
    <property type="protein sequence ID" value="CAF9912362.1"/>
    <property type="molecule type" value="Genomic_DNA"/>
</dbReference>
<reference evidence="2" key="1">
    <citation type="submission" date="2021-03" db="EMBL/GenBank/DDBJ databases">
        <authorList>
            <person name="Tagirdzhanova G."/>
        </authorList>
    </citation>
    <scope>NUCLEOTIDE SEQUENCE</scope>
</reference>
<proteinExistence type="predicted"/>
<evidence type="ECO:0000256" key="1">
    <source>
        <dbReference type="SAM" id="MobiDB-lite"/>
    </source>
</evidence>
<organism evidence="2 3">
    <name type="scientific">Heterodermia speciosa</name>
    <dbReference type="NCBI Taxonomy" id="116794"/>
    <lineage>
        <taxon>Eukaryota</taxon>
        <taxon>Fungi</taxon>
        <taxon>Dikarya</taxon>
        <taxon>Ascomycota</taxon>
        <taxon>Pezizomycotina</taxon>
        <taxon>Lecanoromycetes</taxon>
        <taxon>OSLEUM clade</taxon>
        <taxon>Lecanoromycetidae</taxon>
        <taxon>Caliciales</taxon>
        <taxon>Physciaceae</taxon>
        <taxon>Heterodermia</taxon>
    </lineage>
</organism>
<name>A0A8H3EXZ1_9LECA</name>
<evidence type="ECO:0000313" key="2">
    <source>
        <dbReference type="EMBL" id="CAF9912362.1"/>
    </source>
</evidence>
<comment type="caution">
    <text evidence="2">The sequence shown here is derived from an EMBL/GenBank/DDBJ whole genome shotgun (WGS) entry which is preliminary data.</text>
</comment>
<dbReference type="Proteomes" id="UP000664521">
    <property type="component" value="Unassembled WGS sequence"/>
</dbReference>